<keyword evidence="4" id="KW-0732">Signal</keyword>
<dbReference type="InterPro" id="IPR050492">
    <property type="entry name" value="Bact_metal-bind_prot9"/>
</dbReference>
<dbReference type="PANTHER" id="PTHR42953">
    <property type="entry name" value="HIGH-AFFINITY ZINC UPTAKE SYSTEM PROTEIN ZNUA-RELATED"/>
    <property type="match status" value="1"/>
</dbReference>
<proteinExistence type="predicted"/>
<dbReference type="EMBL" id="JAGMVS010000066">
    <property type="protein sequence ID" value="MCM2437640.1"/>
    <property type="molecule type" value="Genomic_DNA"/>
</dbReference>
<dbReference type="SUPFAM" id="SSF53807">
    <property type="entry name" value="Helical backbone' metal receptor"/>
    <property type="match status" value="1"/>
</dbReference>
<keyword evidence="6" id="KW-1185">Reference proteome</keyword>
<evidence type="ECO:0000313" key="6">
    <source>
        <dbReference type="Proteomes" id="UP001057481"/>
    </source>
</evidence>
<dbReference type="InterPro" id="IPR006127">
    <property type="entry name" value="ZnuA-like"/>
</dbReference>
<gene>
    <name evidence="5" type="ORF">KAK10_06930</name>
</gene>
<sequence length="297" mass="33058">MRDKIKIKWLLGVICLVLVLAGCSGVKTKNSTKQINVVATTDFYAQVAQTVLGKHGTATAIIHNSSVSPEEYEAKPATAKLVAQADLVVANGLGYDSWLSKLVKATGQPDKEITVGQDVLKQPMGSNPHVWNNPQNMIKLAKALATKFSKMDKKHAREYQQNAQKYINQLKPVTQLLKQLTVNGQHNQVIVSEPVYNLMLQALGYQVVNAKFAMAVEEGNDPTPQVYHQLQKQIKKHQVQFLVENTQSTSNIVKQVVTLAKKNNLPIVKVTETLPTGLDYVSWQLQNLRQIEKIQKE</sequence>
<organism evidence="5 6">
    <name type="scientific">Periweissella beninensis</name>
    <dbReference type="NCBI Taxonomy" id="504936"/>
    <lineage>
        <taxon>Bacteria</taxon>
        <taxon>Bacillati</taxon>
        <taxon>Bacillota</taxon>
        <taxon>Bacilli</taxon>
        <taxon>Lactobacillales</taxon>
        <taxon>Lactobacillaceae</taxon>
        <taxon>Periweissella</taxon>
    </lineage>
</organism>
<comment type="caution">
    <text evidence="5">The sequence shown here is derived from an EMBL/GenBank/DDBJ whole genome shotgun (WGS) entry which is preliminary data.</text>
</comment>
<evidence type="ECO:0000256" key="1">
    <source>
        <dbReference type="ARBA" id="ARBA00004196"/>
    </source>
</evidence>
<protein>
    <submittedName>
        <fullName evidence="5">Zinc ABC transporter substrate-binding protein</fullName>
    </submittedName>
</protein>
<keyword evidence="3" id="KW-0479">Metal-binding</keyword>
<dbReference type="Gene3D" id="3.40.50.1980">
    <property type="entry name" value="Nitrogenase molybdenum iron protein domain"/>
    <property type="match status" value="2"/>
</dbReference>
<name>A0ABT0VII2_9LACO</name>
<evidence type="ECO:0000313" key="5">
    <source>
        <dbReference type="EMBL" id="MCM2437640.1"/>
    </source>
</evidence>
<dbReference type="RefSeq" id="WP_205143337.1">
    <property type="nucleotide sequence ID" value="NZ_JAFBDN010000005.1"/>
</dbReference>
<evidence type="ECO:0000256" key="3">
    <source>
        <dbReference type="ARBA" id="ARBA00022723"/>
    </source>
</evidence>
<evidence type="ECO:0000256" key="2">
    <source>
        <dbReference type="ARBA" id="ARBA00022448"/>
    </source>
</evidence>
<evidence type="ECO:0000256" key="4">
    <source>
        <dbReference type="ARBA" id="ARBA00022729"/>
    </source>
</evidence>
<accession>A0ABT0VII2</accession>
<dbReference type="PANTHER" id="PTHR42953:SF1">
    <property type="entry name" value="METAL-BINDING PROTEIN HI_0362-RELATED"/>
    <property type="match status" value="1"/>
</dbReference>
<dbReference type="PROSITE" id="PS51257">
    <property type="entry name" value="PROKAR_LIPOPROTEIN"/>
    <property type="match status" value="1"/>
</dbReference>
<dbReference type="Proteomes" id="UP001057481">
    <property type="component" value="Unassembled WGS sequence"/>
</dbReference>
<dbReference type="Pfam" id="PF01297">
    <property type="entry name" value="ZnuA"/>
    <property type="match status" value="1"/>
</dbReference>
<reference evidence="5" key="1">
    <citation type="submission" date="2021-04" db="EMBL/GenBank/DDBJ databases">
        <title>Taxonomic assessment of Weissella genus.</title>
        <authorList>
            <person name="Fanelli F."/>
            <person name="Chieffi D."/>
            <person name="Dell'Aquila A."/>
            <person name="Gyu-Sung C."/>
            <person name="Franz C.M.A.P."/>
            <person name="Fusco V."/>
        </authorList>
    </citation>
    <scope>NUCLEOTIDE SEQUENCE</scope>
    <source>
        <strain evidence="5">LMG 25373</strain>
    </source>
</reference>
<comment type="subcellular location">
    <subcellularLocation>
        <location evidence="1">Cell envelope</location>
    </subcellularLocation>
</comment>
<keyword evidence="2" id="KW-0813">Transport</keyword>